<dbReference type="OrthoDB" id="10508350at2759"/>
<keyword evidence="2" id="KW-1185">Reference proteome</keyword>
<accession>A0A0L6VPW3</accession>
<dbReference type="AlphaFoldDB" id="A0A0L6VPW3"/>
<dbReference type="VEuPathDB" id="FungiDB:VP01_1226g5"/>
<evidence type="ECO:0000313" key="2">
    <source>
        <dbReference type="Proteomes" id="UP000037035"/>
    </source>
</evidence>
<comment type="caution">
    <text evidence="1">The sequence shown here is derived from an EMBL/GenBank/DDBJ whole genome shotgun (WGS) entry which is preliminary data.</text>
</comment>
<dbReference type="Proteomes" id="UP000037035">
    <property type="component" value="Unassembled WGS sequence"/>
</dbReference>
<organism evidence="1 2">
    <name type="scientific">Puccinia sorghi</name>
    <dbReference type="NCBI Taxonomy" id="27349"/>
    <lineage>
        <taxon>Eukaryota</taxon>
        <taxon>Fungi</taxon>
        <taxon>Dikarya</taxon>
        <taxon>Basidiomycota</taxon>
        <taxon>Pucciniomycotina</taxon>
        <taxon>Pucciniomycetes</taxon>
        <taxon>Pucciniales</taxon>
        <taxon>Pucciniaceae</taxon>
        <taxon>Puccinia</taxon>
    </lineage>
</organism>
<reference evidence="1 2" key="1">
    <citation type="submission" date="2015-08" db="EMBL/GenBank/DDBJ databases">
        <title>Next Generation Sequencing and Analysis of the Genome of Puccinia sorghi L Schw, the Causal Agent of Maize Common Rust.</title>
        <authorList>
            <person name="Rochi L."/>
            <person name="Burguener G."/>
            <person name="Darino M."/>
            <person name="Turjanski A."/>
            <person name="Kreff E."/>
            <person name="Dieguez M.J."/>
            <person name="Sacco F."/>
        </authorList>
    </citation>
    <scope>NUCLEOTIDE SEQUENCE [LARGE SCALE GENOMIC DNA]</scope>
    <source>
        <strain evidence="1 2">RO10H11247</strain>
    </source>
</reference>
<dbReference type="EMBL" id="LAVV01002521">
    <property type="protein sequence ID" value="KNZ62751.1"/>
    <property type="molecule type" value="Genomic_DNA"/>
</dbReference>
<protein>
    <submittedName>
        <fullName evidence="1">Uncharacterized protein</fullName>
    </submittedName>
</protein>
<gene>
    <name evidence="1" type="ORF">VP01_1226g5</name>
</gene>
<evidence type="ECO:0000313" key="1">
    <source>
        <dbReference type="EMBL" id="KNZ62751.1"/>
    </source>
</evidence>
<name>A0A0L6VPW3_9BASI</name>
<sequence length="95" mass="10398">MGTNPNTLILSPAPSNNHINLDEYFGFAHVDQNSGGISTALAKLGVTHYTQFQNFQAAELEEAGMKCAHAQALVNLYKQFERHLKSLHSKQAGIT</sequence>
<proteinExistence type="predicted"/>